<comment type="caution">
    <text evidence="2">The sequence shown here is derived from an EMBL/GenBank/DDBJ whole genome shotgun (WGS) entry which is preliminary data.</text>
</comment>
<reference evidence="2" key="1">
    <citation type="journal article" date="2020" name="New Phytol.">
        <title>Comparative genomics reveals dynamic genome evolution in host specialist ectomycorrhizal fungi.</title>
        <authorList>
            <person name="Lofgren L.A."/>
            <person name="Nguyen N.H."/>
            <person name="Vilgalys R."/>
            <person name="Ruytinx J."/>
            <person name="Liao H.L."/>
            <person name="Branco S."/>
            <person name="Kuo A."/>
            <person name="LaButti K."/>
            <person name="Lipzen A."/>
            <person name="Andreopoulos W."/>
            <person name="Pangilinan J."/>
            <person name="Riley R."/>
            <person name="Hundley H."/>
            <person name="Na H."/>
            <person name="Barry K."/>
            <person name="Grigoriev I.V."/>
            <person name="Stajich J.E."/>
            <person name="Kennedy P.G."/>
        </authorList>
    </citation>
    <scope>NUCLEOTIDE SEQUENCE</scope>
    <source>
        <strain evidence="2">S12</strain>
    </source>
</reference>
<dbReference type="RefSeq" id="XP_041164373.1">
    <property type="nucleotide sequence ID" value="XM_041295941.1"/>
</dbReference>
<dbReference type="OrthoDB" id="2640747at2759"/>
<organism evidence="2 3">
    <name type="scientific">Suillus plorans</name>
    <dbReference type="NCBI Taxonomy" id="116603"/>
    <lineage>
        <taxon>Eukaryota</taxon>
        <taxon>Fungi</taxon>
        <taxon>Dikarya</taxon>
        <taxon>Basidiomycota</taxon>
        <taxon>Agaricomycotina</taxon>
        <taxon>Agaricomycetes</taxon>
        <taxon>Agaricomycetidae</taxon>
        <taxon>Boletales</taxon>
        <taxon>Suillineae</taxon>
        <taxon>Suillaceae</taxon>
        <taxon>Suillus</taxon>
    </lineage>
</organism>
<evidence type="ECO:0000313" key="3">
    <source>
        <dbReference type="Proteomes" id="UP000719766"/>
    </source>
</evidence>
<keyword evidence="1" id="KW-0472">Membrane</keyword>
<gene>
    <name evidence="2" type="ORF">HD556DRAFT_1032154</name>
</gene>
<dbReference type="GeneID" id="64589705"/>
<protein>
    <submittedName>
        <fullName evidence="2">Uncharacterized protein</fullName>
    </submittedName>
</protein>
<sequence>MLTICRSFMYLLNFCGSPLFFGAPYIHAQGLNDICVDQPVNHTLWKQFIYKLNSEWEAFTLYSTVILNVIIAFLDDPNVNTVVRISSYLPTINIVSAIILGLLLMCHNRTHKQESAEDAVS</sequence>
<proteinExistence type="predicted"/>
<keyword evidence="1" id="KW-1133">Transmembrane helix</keyword>
<evidence type="ECO:0000256" key="1">
    <source>
        <dbReference type="SAM" id="Phobius"/>
    </source>
</evidence>
<keyword evidence="1" id="KW-0812">Transmembrane</keyword>
<accession>A0A9P7DQ69</accession>
<dbReference type="AlphaFoldDB" id="A0A9P7DQ69"/>
<dbReference type="EMBL" id="JABBWE010000009">
    <property type="protein sequence ID" value="KAG1800387.1"/>
    <property type="molecule type" value="Genomic_DNA"/>
</dbReference>
<evidence type="ECO:0000313" key="2">
    <source>
        <dbReference type="EMBL" id="KAG1800387.1"/>
    </source>
</evidence>
<name>A0A9P7DQ69_9AGAM</name>
<feature type="transmembrane region" description="Helical" evidence="1">
    <location>
        <begin position="86"/>
        <end position="106"/>
    </location>
</feature>
<dbReference type="Proteomes" id="UP000719766">
    <property type="component" value="Unassembled WGS sequence"/>
</dbReference>
<keyword evidence="3" id="KW-1185">Reference proteome</keyword>